<sequence>MDFVKVGKSGKSLSLTRKSNIDGYKDICIIKDIERRGAAVKQLADNASRMRTTSAQFNDLAEKLAQKHKAKDRKLCTLL</sequence>
<name>A0A1I8IDN3_9PLAT</name>
<evidence type="ECO:0000313" key="2">
    <source>
        <dbReference type="WBParaSite" id="maker-uti_cns_0011423-snap-gene-0.2-mRNA-1"/>
    </source>
</evidence>
<keyword evidence="1" id="KW-1185">Reference proteome</keyword>
<accession>A0A1I8IDN3</accession>
<proteinExistence type="predicted"/>
<protein>
    <submittedName>
        <fullName evidence="2 3">V-SNARE coiled-coil homology domain-containing protein</fullName>
    </submittedName>
</protein>
<evidence type="ECO:0000313" key="1">
    <source>
        <dbReference type="Proteomes" id="UP000095280"/>
    </source>
</evidence>
<dbReference type="WBParaSite" id="maker-uti_cns_0011423-snap-gene-0.2-mRNA-1">
    <property type="protein sequence ID" value="maker-uti_cns_0011423-snap-gene-0.2-mRNA-1"/>
    <property type="gene ID" value="maker-uti_cns_0011423-snap-gene-0.2"/>
</dbReference>
<dbReference type="WBParaSite" id="maker-uti_cns_0048403-snap-gene-0.2-mRNA-1">
    <property type="protein sequence ID" value="maker-uti_cns_0048403-snap-gene-0.2-mRNA-1"/>
    <property type="gene ID" value="maker-uti_cns_0048403-snap-gene-0.2"/>
</dbReference>
<reference evidence="2 3" key="1">
    <citation type="submission" date="2016-11" db="UniProtKB">
        <authorList>
            <consortium name="WormBaseParasite"/>
        </authorList>
    </citation>
    <scope>IDENTIFICATION</scope>
</reference>
<dbReference type="WBParaSite" id="maker-uti_cns_0011507-snap-gene-0.2-mRNA-1">
    <property type="protein sequence ID" value="maker-uti_cns_0011507-snap-gene-0.2-mRNA-1"/>
    <property type="gene ID" value="maker-uti_cns_0011507-snap-gene-0.2"/>
</dbReference>
<dbReference type="AlphaFoldDB" id="A0A1I8IDN3"/>
<dbReference type="Proteomes" id="UP000095280">
    <property type="component" value="Unplaced"/>
</dbReference>
<evidence type="ECO:0000313" key="3">
    <source>
        <dbReference type="WBParaSite" id="maker-uti_cns_0011507-snap-gene-0.2-mRNA-1"/>
    </source>
</evidence>
<organism evidence="1 3">
    <name type="scientific">Macrostomum lignano</name>
    <dbReference type="NCBI Taxonomy" id="282301"/>
    <lineage>
        <taxon>Eukaryota</taxon>
        <taxon>Metazoa</taxon>
        <taxon>Spiralia</taxon>
        <taxon>Lophotrochozoa</taxon>
        <taxon>Platyhelminthes</taxon>
        <taxon>Rhabditophora</taxon>
        <taxon>Macrostomorpha</taxon>
        <taxon>Macrostomida</taxon>
        <taxon>Macrostomidae</taxon>
        <taxon>Macrostomum</taxon>
    </lineage>
</organism>